<reference evidence="2 3" key="1">
    <citation type="submission" date="2019-01" db="EMBL/GenBank/DDBJ databases">
        <title>Novel species of Cellulomonas.</title>
        <authorList>
            <person name="Liu Q."/>
            <person name="Xin Y.-H."/>
        </authorList>
    </citation>
    <scope>NUCLEOTIDE SEQUENCE [LARGE SCALE GENOMIC DNA]</scope>
    <source>
        <strain evidence="2 3">HLT2-17</strain>
    </source>
</reference>
<feature type="transmembrane region" description="Helical" evidence="1">
    <location>
        <begin position="114"/>
        <end position="132"/>
    </location>
</feature>
<proteinExistence type="predicted"/>
<feature type="transmembrane region" description="Helical" evidence="1">
    <location>
        <begin position="27"/>
        <end position="46"/>
    </location>
</feature>
<feature type="transmembrane region" description="Helical" evidence="1">
    <location>
        <begin position="52"/>
        <end position="73"/>
    </location>
</feature>
<comment type="caution">
    <text evidence="2">The sequence shown here is derived from an EMBL/GenBank/DDBJ whole genome shotgun (WGS) entry which is preliminary data.</text>
</comment>
<evidence type="ECO:0000313" key="3">
    <source>
        <dbReference type="Proteomes" id="UP000293764"/>
    </source>
</evidence>
<protein>
    <submittedName>
        <fullName evidence="2">Uncharacterized protein</fullName>
    </submittedName>
</protein>
<gene>
    <name evidence="2" type="ORF">EUA98_12425</name>
</gene>
<dbReference type="RefSeq" id="WP_130103008.1">
    <property type="nucleotide sequence ID" value="NZ_SDWW01000029.1"/>
</dbReference>
<dbReference type="AlphaFoldDB" id="A0A4Q5MY07"/>
<evidence type="ECO:0000313" key="2">
    <source>
        <dbReference type="EMBL" id="RYV50652.1"/>
    </source>
</evidence>
<sequence length="147" mass="15047">MTNPDDSQAPTGTDAARAVFRTALRDMLVLVVVLAVVGIVVGYLAAGMPGVWGAVLGVALTVIFSGTTVVSMLTTAGASATTTAAVVLGSWLAKMLVLILALALLRPFDFYDKWLLGGVLMVGVIGAALIDYRAVAHGRVPNVVPGP</sequence>
<name>A0A4Q5MY07_9MICO</name>
<keyword evidence="1" id="KW-1133">Transmembrane helix</keyword>
<dbReference type="EMBL" id="SDWW01000029">
    <property type="protein sequence ID" value="RYV50652.1"/>
    <property type="molecule type" value="Genomic_DNA"/>
</dbReference>
<keyword evidence="1" id="KW-0812">Transmembrane</keyword>
<accession>A0A4Q5MY07</accession>
<keyword evidence="1" id="KW-0472">Membrane</keyword>
<evidence type="ECO:0000256" key="1">
    <source>
        <dbReference type="SAM" id="Phobius"/>
    </source>
</evidence>
<feature type="transmembrane region" description="Helical" evidence="1">
    <location>
        <begin position="85"/>
        <end position="108"/>
    </location>
</feature>
<organism evidence="2 3">
    <name type="scientific">Pengzhenrongella frigida</name>
    <dbReference type="NCBI Taxonomy" id="1259133"/>
    <lineage>
        <taxon>Bacteria</taxon>
        <taxon>Bacillati</taxon>
        <taxon>Actinomycetota</taxon>
        <taxon>Actinomycetes</taxon>
        <taxon>Micrococcales</taxon>
        <taxon>Pengzhenrongella</taxon>
    </lineage>
</organism>
<dbReference type="Proteomes" id="UP000293764">
    <property type="component" value="Unassembled WGS sequence"/>
</dbReference>
<keyword evidence="3" id="KW-1185">Reference proteome</keyword>